<evidence type="ECO:0000259" key="6">
    <source>
        <dbReference type="PROSITE" id="PS50011"/>
    </source>
</evidence>
<evidence type="ECO:0000256" key="5">
    <source>
        <dbReference type="SAM" id="MobiDB-lite"/>
    </source>
</evidence>
<dbReference type="InterPro" id="IPR011009">
    <property type="entry name" value="Kinase-like_dom_sf"/>
</dbReference>
<dbReference type="SUPFAM" id="SSF56112">
    <property type="entry name" value="Protein kinase-like (PK-like)"/>
    <property type="match status" value="1"/>
</dbReference>
<keyword evidence="2 4" id="KW-0547">Nucleotide-binding</keyword>
<name>A0A9P8UR78_9PEZI</name>
<dbReference type="Gene3D" id="3.30.200.20">
    <property type="entry name" value="Phosphorylase Kinase, domain 1"/>
    <property type="match status" value="1"/>
</dbReference>
<feature type="domain" description="Protein kinase" evidence="6">
    <location>
        <begin position="27"/>
        <end position="355"/>
    </location>
</feature>
<evidence type="ECO:0000313" key="8">
    <source>
        <dbReference type="Proteomes" id="UP000758603"/>
    </source>
</evidence>
<keyword evidence="1" id="KW-0723">Serine/threonine-protein kinase</keyword>
<dbReference type="InterPro" id="IPR000719">
    <property type="entry name" value="Prot_kinase_dom"/>
</dbReference>
<feature type="region of interest" description="Disordered" evidence="5">
    <location>
        <begin position="561"/>
        <end position="603"/>
    </location>
</feature>
<dbReference type="OrthoDB" id="2158884at2759"/>
<dbReference type="InterPro" id="IPR050117">
    <property type="entry name" value="MAPK"/>
</dbReference>
<feature type="compositionally biased region" description="Polar residues" evidence="5">
    <location>
        <begin position="448"/>
        <end position="457"/>
    </location>
</feature>
<feature type="region of interest" description="Disordered" evidence="5">
    <location>
        <begin position="366"/>
        <end position="463"/>
    </location>
</feature>
<dbReference type="CDD" id="cd07830">
    <property type="entry name" value="STKc_MAK_like"/>
    <property type="match status" value="1"/>
</dbReference>
<dbReference type="GO" id="GO:0005524">
    <property type="term" value="F:ATP binding"/>
    <property type="evidence" value="ECO:0007669"/>
    <property type="project" value="UniProtKB-UniRule"/>
</dbReference>
<evidence type="ECO:0000256" key="4">
    <source>
        <dbReference type="PROSITE-ProRule" id="PRU10141"/>
    </source>
</evidence>
<organism evidence="7 8">
    <name type="scientific">Truncatella angustata</name>
    <dbReference type="NCBI Taxonomy" id="152316"/>
    <lineage>
        <taxon>Eukaryota</taxon>
        <taxon>Fungi</taxon>
        <taxon>Dikarya</taxon>
        <taxon>Ascomycota</taxon>
        <taxon>Pezizomycotina</taxon>
        <taxon>Sordariomycetes</taxon>
        <taxon>Xylariomycetidae</taxon>
        <taxon>Amphisphaeriales</taxon>
        <taxon>Sporocadaceae</taxon>
        <taxon>Truncatella</taxon>
    </lineage>
</organism>
<proteinExistence type="predicted"/>
<keyword evidence="7" id="KW-0808">Transferase</keyword>
<dbReference type="AlphaFoldDB" id="A0A9P8UR78"/>
<dbReference type="FunFam" id="1.10.510.10:FF:000314">
    <property type="entry name" value="Serine threonine-protein kinase mak"/>
    <property type="match status" value="1"/>
</dbReference>
<keyword evidence="7" id="KW-0418">Kinase</keyword>
<reference evidence="7" key="1">
    <citation type="journal article" date="2021" name="Nat. Commun.">
        <title>Genetic determinants of endophytism in the Arabidopsis root mycobiome.</title>
        <authorList>
            <person name="Mesny F."/>
            <person name="Miyauchi S."/>
            <person name="Thiergart T."/>
            <person name="Pickel B."/>
            <person name="Atanasova L."/>
            <person name="Karlsson M."/>
            <person name="Huettel B."/>
            <person name="Barry K.W."/>
            <person name="Haridas S."/>
            <person name="Chen C."/>
            <person name="Bauer D."/>
            <person name="Andreopoulos W."/>
            <person name="Pangilinan J."/>
            <person name="LaButti K."/>
            <person name="Riley R."/>
            <person name="Lipzen A."/>
            <person name="Clum A."/>
            <person name="Drula E."/>
            <person name="Henrissat B."/>
            <person name="Kohler A."/>
            <person name="Grigoriev I.V."/>
            <person name="Martin F.M."/>
            <person name="Hacquard S."/>
        </authorList>
    </citation>
    <scope>NUCLEOTIDE SEQUENCE</scope>
    <source>
        <strain evidence="7">MPI-SDFR-AT-0073</strain>
    </source>
</reference>
<evidence type="ECO:0000313" key="7">
    <source>
        <dbReference type="EMBL" id="KAH6656768.1"/>
    </source>
</evidence>
<dbReference type="Gene3D" id="1.10.510.10">
    <property type="entry name" value="Transferase(Phosphotransferase) domain 1"/>
    <property type="match status" value="1"/>
</dbReference>
<dbReference type="InterPro" id="IPR008271">
    <property type="entry name" value="Ser/Thr_kinase_AS"/>
</dbReference>
<dbReference type="GO" id="GO:0004674">
    <property type="term" value="F:protein serine/threonine kinase activity"/>
    <property type="evidence" value="ECO:0007669"/>
    <property type="project" value="UniProtKB-KW"/>
</dbReference>
<dbReference type="GeneID" id="70128363"/>
<comment type="caution">
    <text evidence="7">The sequence shown here is derived from an EMBL/GenBank/DDBJ whole genome shotgun (WGS) entry which is preliminary data.</text>
</comment>
<dbReference type="PANTHER" id="PTHR24055">
    <property type="entry name" value="MITOGEN-ACTIVATED PROTEIN KINASE"/>
    <property type="match status" value="1"/>
</dbReference>
<feature type="compositionally biased region" description="Polar residues" evidence="5">
    <location>
        <begin position="482"/>
        <end position="505"/>
    </location>
</feature>
<keyword evidence="3 4" id="KW-0067">ATP-binding</keyword>
<dbReference type="PROSITE" id="PS00107">
    <property type="entry name" value="PROTEIN_KINASE_ATP"/>
    <property type="match status" value="1"/>
</dbReference>
<feature type="compositionally biased region" description="Basic and acidic residues" evidence="5">
    <location>
        <begin position="375"/>
        <end position="384"/>
    </location>
</feature>
<sequence length="799" mass="87199">MTVAHDLAHRGASIPHSSAGMALEDRFEVLKEIGDGSFGSVVLARVRGAGASVARRGTVIAIKTMKKTFESFGPCLELREVVFLRTLPPHVHLVPALDIFLDPFSKKLHIAMEHMEGNLYQLMKARDHKVLDNGSVKSILFQIMQGLEHIHAHHFFHRDIKPENILVSTSAHQDSANSFRRYSALVTPPSTPPTYTVKIADFGLARETHSKLPYTTYVSTRWYRAPEVLLRAGEYSAPVDIWAVGAMAVEVATLKPLFPGGNEVDQVWRVCEIMGSPGNWYNKAGSRVGGGDWREGTRLAGKLGFSFPKMAPHSMDTILQSPQWPASLSHFVTWCLMWDPKNRPTSTQALAHEYFTDAVDPLRPKSSASRILGRKPSEIGRGAKDISSPTTSSKPSWFRKSLIGRAESAEPTSAPAVAKELTGPRPQPVHSTTTNEIPAIKTRPPNGKRTTWTNGPSNVAPMHILPTIKPISPLSDTVHAQASNRTPSYNDSYANGAQRNAQASEKASKIGRQLSVASSTNNYAELHRQQAERALNGNSGLASPPSGHKESFFSHLRKRARRFSGRHQTPVSPASDDIEAQAGCGPWASNRSSMVIDQQPGPVPAKVDNYDSLDRTLQQNGDSLHPPVPPSHMVTPAGNLKRHHSLPHQQPRSIDNLIGAARASGPVSGRTRRSQATHGVHQYDAPAEEDELLDEALNSTHRAMKRMEGDGKPPLRQSASNIVLPSNVAMMNPYPTPSPSASGNQGMLFGDSHEAVTPTPLNMNKAPARDPQKWPTPPYEESEWASSAAASIWAAGNRF</sequence>
<feature type="region of interest" description="Disordered" evidence="5">
    <location>
        <begin position="757"/>
        <end position="782"/>
    </location>
</feature>
<dbReference type="Proteomes" id="UP000758603">
    <property type="component" value="Unassembled WGS sequence"/>
</dbReference>
<evidence type="ECO:0000256" key="1">
    <source>
        <dbReference type="ARBA" id="ARBA00022527"/>
    </source>
</evidence>
<dbReference type="Pfam" id="PF00069">
    <property type="entry name" value="Pkinase"/>
    <property type="match status" value="1"/>
</dbReference>
<dbReference type="SMART" id="SM00220">
    <property type="entry name" value="S_TKc"/>
    <property type="match status" value="1"/>
</dbReference>
<feature type="region of interest" description="Disordered" evidence="5">
    <location>
        <begin position="482"/>
        <end position="513"/>
    </location>
</feature>
<accession>A0A9P8UR78</accession>
<keyword evidence="8" id="KW-1185">Reference proteome</keyword>
<dbReference type="InterPro" id="IPR017441">
    <property type="entry name" value="Protein_kinase_ATP_BS"/>
</dbReference>
<evidence type="ECO:0000256" key="2">
    <source>
        <dbReference type="ARBA" id="ARBA00022741"/>
    </source>
</evidence>
<dbReference type="RefSeq" id="XP_045961002.1">
    <property type="nucleotide sequence ID" value="XM_046099471.1"/>
</dbReference>
<feature type="binding site" evidence="4">
    <location>
        <position position="63"/>
    </location>
    <ligand>
        <name>ATP</name>
        <dbReference type="ChEBI" id="CHEBI:30616"/>
    </ligand>
</feature>
<dbReference type="PROSITE" id="PS00108">
    <property type="entry name" value="PROTEIN_KINASE_ST"/>
    <property type="match status" value="1"/>
</dbReference>
<feature type="region of interest" description="Disordered" evidence="5">
    <location>
        <begin position="664"/>
        <end position="684"/>
    </location>
</feature>
<dbReference type="PROSITE" id="PS50011">
    <property type="entry name" value="PROTEIN_KINASE_DOM"/>
    <property type="match status" value="1"/>
</dbReference>
<dbReference type="FunFam" id="3.30.200.20:FF:000233">
    <property type="entry name" value="Meiosis induction protein kinase"/>
    <property type="match status" value="1"/>
</dbReference>
<gene>
    <name evidence="7" type="ORF">BKA67DRAFT_532020</name>
</gene>
<protein>
    <submittedName>
        <fullName evidence="7">Kinase-like domain-containing protein</fullName>
    </submittedName>
</protein>
<dbReference type="EMBL" id="JAGPXC010000002">
    <property type="protein sequence ID" value="KAH6656768.1"/>
    <property type="molecule type" value="Genomic_DNA"/>
</dbReference>
<evidence type="ECO:0000256" key="3">
    <source>
        <dbReference type="ARBA" id="ARBA00022840"/>
    </source>
</evidence>